<gene>
    <name evidence="2" type="ORF">SAMN05443550_110183</name>
</gene>
<dbReference type="Proteomes" id="UP000198850">
    <property type="component" value="Unassembled WGS sequence"/>
</dbReference>
<protein>
    <submittedName>
        <fullName evidence="2">Uncharacterized protein</fullName>
    </submittedName>
</protein>
<reference evidence="2 3" key="1">
    <citation type="submission" date="2016-10" db="EMBL/GenBank/DDBJ databases">
        <authorList>
            <person name="de Groot N.N."/>
        </authorList>
    </citation>
    <scope>NUCLEOTIDE SEQUENCE [LARGE SCALE GENOMIC DNA]</scope>
    <source>
        <strain evidence="2 3">DSM 19033</strain>
    </source>
</reference>
<dbReference type="EMBL" id="FNRA01000010">
    <property type="protein sequence ID" value="SEB10534.1"/>
    <property type="molecule type" value="Genomic_DNA"/>
</dbReference>
<keyword evidence="1" id="KW-0472">Membrane</keyword>
<feature type="transmembrane region" description="Helical" evidence="1">
    <location>
        <begin position="28"/>
        <end position="45"/>
    </location>
</feature>
<organism evidence="2 3">
    <name type="scientific">Pedobacter hartonius</name>
    <dbReference type="NCBI Taxonomy" id="425514"/>
    <lineage>
        <taxon>Bacteria</taxon>
        <taxon>Pseudomonadati</taxon>
        <taxon>Bacteroidota</taxon>
        <taxon>Sphingobacteriia</taxon>
        <taxon>Sphingobacteriales</taxon>
        <taxon>Sphingobacteriaceae</taxon>
        <taxon>Pedobacter</taxon>
    </lineage>
</organism>
<evidence type="ECO:0000256" key="1">
    <source>
        <dbReference type="SAM" id="Phobius"/>
    </source>
</evidence>
<sequence length="54" mass="6105">MSLVLGYGLLQLISQATAALALSLVLKFKWIIFCVICLFFGLLAIDQRLVKREY</sequence>
<evidence type="ECO:0000313" key="2">
    <source>
        <dbReference type="EMBL" id="SEB10534.1"/>
    </source>
</evidence>
<name>A0A1H4GLU0_9SPHI</name>
<keyword evidence="1" id="KW-1133">Transmembrane helix</keyword>
<keyword evidence="1" id="KW-0812">Transmembrane</keyword>
<evidence type="ECO:0000313" key="3">
    <source>
        <dbReference type="Proteomes" id="UP000198850"/>
    </source>
</evidence>
<keyword evidence="3" id="KW-1185">Reference proteome</keyword>
<dbReference type="AlphaFoldDB" id="A0A1H4GLU0"/>
<accession>A0A1H4GLU0</accession>
<proteinExistence type="predicted"/>